<sequence length="78" mass="9181">MTKDNNVLGKFELTGIPPAPRGKENKITFTNNKGHLNKEDIERRSRKLRRIKLKIRSSGTRCLPRIHLNLMHSTWFNR</sequence>
<evidence type="ECO:0000313" key="5">
    <source>
        <dbReference type="EMBL" id="KAK1336750.1"/>
    </source>
</evidence>
<dbReference type="InterPro" id="IPR013126">
    <property type="entry name" value="Hsp_70_fam"/>
</dbReference>
<keyword evidence="2" id="KW-0547">Nucleotide-binding</keyword>
<dbReference type="SUPFAM" id="SSF100920">
    <property type="entry name" value="Heat shock protein 70kD (HSP70), peptide-binding domain"/>
    <property type="match status" value="1"/>
</dbReference>
<dbReference type="Gene3D" id="2.60.34.10">
    <property type="entry name" value="Substrate Binding Domain Of DNAk, Chain A, domain 1"/>
    <property type="match status" value="1"/>
</dbReference>
<dbReference type="Proteomes" id="UP001177744">
    <property type="component" value="Unassembled WGS sequence"/>
</dbReference>
<evidence type="ECO:0000256" key="3">
    <source>
        <dbReference type="ARBA" id="ARBA00022840"/>
    </source>
</evidence>
<dbReference type="AlphaFoldDB" id="A0AA40LKY4"/>
<keyword evidence="3" id="KW-0067">ATP-binding</keyword>
<reference evidence="5" key="1">
    <citation type="submission" date="2023-06" db="EMBL/GenBank/DDBJ databases">
        <title>Reference genome for the Northern bat (Eptesicus nilssonii), a most northern bat species.</title>
        <authorList>
            <person name="Laine V.N."/>
            <person name="Pulliainen A.T."/>
            <person name="Lilley T.M."/>
        </authorList>
    </citation>
    <scope>NUCLEOTIDE SEQUENCE</scope>
    <source>
        <strain evidence="5">BLF_Eptnil</strain>
        <tissue evidence="5">Kidney</tissue>
    </source>
</reference>
<dbReference type="GO" id="GO:0140662">
    <property type="term" value="F:ATP-dependent protein folding chaperone"/>
    <property type="evidence" value="ECO:0007669"/>
    <property type="project" value="InterPro"/>
</dbReference>
<dbReference type="Pfam" id="PF00012">
    <property type="entry name" value="HSP70"/>
    <property type="match status" value="1"/>
</dbReference>
<evidence type="ECO:0000256" key="2">
    <source>
        <dbReference type="ARBA" id="ARBA00022741"/>
    </source>
</evidence>
<name>A0AA40LKY4_CNENI</name>
<dbReference type="EMBL" id="JAULJE010000012">
    <property type="protein sequence ID" value="KAK1336750.1"/>
    <property type="molecule type" value="Genomic_DNA"/>
</dbReference>
<proteinExistence type="inferred from homology"/>
<comment type="similarity">
    <text evidence="1">Belongs to the heat shock protein 70 family.</text>
</comment>
<gene>
    <name evidence="5" type="ORF">QTO34_002785</name>
</gene>
<dbReference type="GO" id="GO:0005524">
    <property type="term" value="F:ATP binding"/>
    <property type="evidence" value="ECO:0007669"/>
    <property type="project" value="UniProtKB-KW"/>
</dbReference>
<comment type="caution">
    <text evidence="5">The sequence shown here is derived from an EMBL/GenBank/DDBJ whole genome shotgun (WGS) entry which is preliminary data.</text>
</comment>
<dbReference type="InterPro" id="IPR029047">
    <property type="entry name" value="HSP70_peptide-bd_sf"/>
</dbReference>
<evidence type="ECO:0000313" key="6">
    <source>
        <dbReference type="Proteomes" id="UP001177744"/>
    </source>
</evidence>
<accession>A0AA40LKY4</accession>
<organism evidence="5 6">
    <name type="scientific">Cnephaeus nilssonii</name>
    <name type="common">Northern bat</name>
    <name type="synonym">Eptesicus nilssonii</name>
    <dbReference type="NCBI Taxonomy" id="3371016"/>
    <lineage>
        <taxon>Eukaryota</taxon>
        <taxon>Metazoa</taxon>
        <taxon>Chordata</taxon>
        <taxon>Craniata</taxon>
        <taxon>Vertebrata</taxon>
        <taxon>Euteleostomi</taxon>
        <taxon>Mammalia</taxon>
        <taxon>Eutheria</taxon>
        <taxon>Laurasiatheria</taxon>
        <taxon>Chiroptera</taxon>
        <taxon>Yangochiroptera</taxon>
        <taxon>Vespertilionidae</taxon>
        <taxon>Cnephaeus</taxon>
    </lineage>
</organism>
<protein>
    <submittedName>
        <fullName evidence="5">Uncharacterized protein</fullName>
    </submittedName>
</protein>
<keyword evidence="6" id="KW-1185">Reference proteome</keyword>
<evidence type="ECO:0000256" key="1">
    <source>
        <dbReference type="ARBA" id="ARBA00007381"/>
    </source>
</evidence>
<feature type="region of interest" description="Disordered" evidence="4">
    <location>
        <begin position="1"/>
        <end position="30"/>
    </location>
</feature>
<evidence type="ECO:0000256" key="4">
    <source>
        <dbReference type="SAM" id="MobiDB-lite"/>
    </source>
</evidence>